<dbReference type="EC" id="2.7.1.169" evidence="1"/>
<dbReference type="InterPro" id="IPR012043">
    <property type="entry name" value="PoK"/>
</dbReference>
<evidence type="ECO:0000259" key="2">
    <source>
        <dbReference type="Pfam" id="PF00288"/>
    </source>
</evidence>
<gene>
    <name evidence="3" type="ORF">AArcSt2_01260</name>
</gene>
<dbReference type="AlphaFoldDB" id="A0AAE3FUV2"/>
<dbReference type="InterPro" id="IPR020568">
    <property type="entry name" value="Ribosomal_Su5_D2-typ_SF"/>
</dbReference>
<keyword evidence="1 3" id="KW-0418">Kinase</keyword>
<keyword evidence="1" id="KW-0547">Nucleotide-binding</keyword>
<comment type="function">
    <text evidence="1">Phosphorylates (R)-pantoate to form (R)-4-phosphopantoate in the CoA biosynthesis pathway.</text>
</comment>
<evidence type="ECO:0000313" key="3">
    <source>
        <dbReference type="EMBL" id="MCL9815565.1"/>
    </source>
</evidence>
<keyword evidence="4" id="KW-1185">Reference proteome</keyword>
<dbReference type="SUPFAM" id="SSF54211">
    <property type="entry name" value="Ribosomal protein S5 domain 2-like"/>
    <property type="match status" value="1"/>
</dbReference>
<feature type="domain" description="GHMP kinase N-terminal" evidence="2">
    <location>
        <begin position="79"/>
        <end position="145"/>
    </location>
</feature>
<dbReference type="InterPro" id="IPR014721">
    <property type="entry name" value="Ribsml_uS5_D2-typ_fold_subgr"/>
</dbReference>
<dbReference type="PANTHER" id="PTHR42282">
    <property type="entry name" value="PANTOATE KINASE-RELATED"/>
    <property type="match status" value="1"/>
</dbReference>
<reference evidence="3" key="2">
    <citation type="submission" date="2022-02" db="EMBL/GenBank/DDBJ databases">
        <authorList>
            <person name="Elcheninov A.G."/>
            <person name="Sorokin D.Y."/>
            <person name="Kublanov I.V."/>
        </authorList>
    </citation>
    <scope>NUCLEOTIDE SEQUENCE</scope>
    <source>
        <strain evidence="3">AArc-St2</strain>
    </source>
</reference>
<dbReference type="EMBL" id="JAKRVX010000001">
    <property type="protein sequence ID" value="MCL9815565.1"/>
    <property type="molecule type" value="Genomic_DNA"/>
</dbReference>
<comment type="caution">
    <text evidence="3">The sequence shown here is derived from an EMBL/GenBank/DDBJ whole genome shotgun (WGS) entry which is preliminary data.</text>
</comment>
<keyword evidence="1" id="KW-0173">Coenzyme A biosynthesis</keyword>
<protein>
    <recommendedName>
        <fullName evidence="1">Pantoate kinase</fullName>
        <shortName evidence="1">PoK</shortName>
        <ecNumber evidence="1">2.7.1.169</ecNumber>
    </recommendedName>
</protein>
<name>A0AAE3FUV2_9EURY</name>
<comment type="pathway">
    <text evidence="1">Cofactor biosynthesis; coenzyme A biosynthesis.</text>
</comment>
<reference evidence="3" key="1">
    <citation type="journal article" date="2022" name="Syst. Appl. Microbiol.">
        <title>Natronocalculus amylovorans gen. nov., sp. nov., and Natranaeroarchaeum aerophilus sp. nov., dominant culturable amylolytic natronoarchaea from hypersaline soda lakes in southwestern Siberia.</title>
        <authorList>
            <person name="Sorokin D.Y."/>
            <person name="Elcheninov A.G."/>
            <person name="Khizhniak T.V."/>
            <person name="Koenen M."/>
            <person name="Bale N.J."/>
            <person name="Damste J.S.S."/>
            <person name="Kublanov I.V."/>
        </authorList>
    </citation>
    <scope>NUCLEOTIDE SEQUENCE</scope>
    <source>
        <strain evidence="3">AArc-St2</strain>
    </source>
</reference>
<dbReference type="HAMAP" id="MF_02223">
    <property type="entry name" value="Pantoate_kinase"/>
    <property type="match status" value="1"/>
</dbReference>
<keyword evidence="1" id="KW-0808">Transferase</keyword>
<dbReference type="GO" id="GO:0016301">
    <property type="term" value="F:kinase activity"/>
    <property type="evidence" value="ECO:0007669"/>
    <property type="project" value="UniProtKB-UniRule"/>
</dbReference>
<dbReference type="InterPro" id="IPR006204">
    <property type="entry name" value="GHMP_kinase_N_dom"/>
</dbReference>
<dbReference type="GO" id="GO:0005524">
    <property type="term" value="F:ATP binding"/>
    <property type="evidence" value="ECO:0007669"/>
    <property type="project" value="UniProtKB-KW"/>
</dbReference>
<evidence type="ECO:0000256" key="1">
    <source>
        <dbReference type="HAMAP-Rule" id="MF_02223"/>
    </source>
</evidence>
<dbReference type="PIRSF" id="PIRSF016896">
    <property type="entry name" value="GHMP_arc_MJ0969"/>
    <property type="match status" value="1"/>
</dbReference>
<comment type="catalytic activity">
    <reaction evidence="1">
        <text>(R)-pantoate + ATP = (R)-4-phosphopantoate + ADP + H(+)</text>
        <dbReference type="Rhea" id="RHEA:28246"/>
        <dbReference type="ChEBI" id="CHEBI:15378"/>
        <dbReference type="ChEBI" id="CHEBI:15980"/>
        <dbReference type="ChEBI" id="CHEBI:30616"/>
        <dbReference type="ChEBI" id="CHEBI:61294"/>
        <dbReference type="ChEBI" id="CHEBI:456216"/>
        <dbReference type="EC" id="2.7.1.169"/>
    </reaction>
</comment>
<dbReference type="PANTHER" id="PTHR42282:SF1">
    <property type="entry name" value="PANTOATE KINASE"/>
    <property type="match status" value="1"/>
</dbReference>
<dbReference type="Pfam" id="PF00288">
    <property type="entry name" value="GHMP_kinases_N"/>
    <property type="match status" value="1"/>
</dbReference>
<dbReference type="Proteomes" id="UP001203207">
    <property type="component" value="Unassembled WGS sequence"/>
</dbReference>
<dbReference type="RefSeq" id="WP_250582384.1">
    <property type="nucleotide sequence ID" value="NZ_JAKRVX010000001.1"/>
</dbReference>
<organism evidence="3 4">
    <name type="scientific">Natronocalculus amylovorans</name>
    <dbReference type="NCBI Taxonomy" id="2917812"/>
    <lineage>
        <taxon>Archaea</taxon>
        <taxon>Methanobacteriati</taxon>
        <taxon>Methanobacteriota</taxon>
        <taxon>Stenosarchaea group</taxon>
        <taxon>Halobacteria</taxon>
        <taxon>Halobacteriales</taxon>
        <taxon>Haloferacaceae</taxon>
        <taxon>Natronocalculus</taxon>
    </lineage>
</organism>
<accession>A0AAE3FUV2</accession>
<comment type="similarity">
    <text evidence="1">Belongs to the GHMP kinase family. PoK subfamily.</text>
</comment>
<sequence length="281" mass="28363">MTTEASTDAATAFVPGHITGFFSTHPADTPVESGSRGAGITLTHGVDVCVAEGTGTTLNGEHVSVEPVDRVLDMLAIDVAVTAETPLPLGAGFGVSGALSLGTALAANAAFDCGRSENELISIAHNAEVESGTGLGDVVSQARGGVPIRLSPGAPGYGLLDGIPAPSQIEYCTFGELSTESVLSGDTTRLTNAGETALETLIERPTLDRLMTCSQQFAREAGLLTSEVAAAIEAVDAVGGSAAMAMLGQTVFALGTGLSDAGYEPSVCRTHATGASLRLRE</sequence>
<dbReference type="Gene3D" id="3.30.230.10">
    <property type="match status" value="1"/>
</dbReference>
<evidence type="ECO:0000313" key="4">
    <source>
        <dbReference type="Proteomes" id="UP001203207"/>
    </source>
</evidence>
<keyword evidence="1" id="KW-0067">ATP-binding</keyword>
<dbReference type="GO" id="GO:0015937">
    <property type="term" value="P:coenzyme A biosynthetic process"/>
    <property type="evidence" value="ECO:0007669"/>
    <property type="project" value="UniProtKB-UniRule"/>
</dbReference>
<proteinExistence type="inferred from homology"/>